<keyword evidence="8" id="KW-0046">Antibiotic resistance</keyword>
<keyword evidence="4 9" id="KW-1003">Cell membrane</keyword>
<keyword evidence="6 9" id="KW-1133">Transmembrane helix</keyword>
<comment type="caution">
    <text evidence="11">The sequence shown here is derived from an EMBL/GenBank/DDBJ whole genome shotgun (WGS) entry which is preliminary data.</text>
</comment>
<evidence type="ECO:0000256" key="2">
    <source>
        <dbReference type="ARBA" id="ARBA00007783"/>
    </source>
</evidence>
<feature type="transmembrane region" description="Helical" evidence="9">
    <location>
        <begin position="190"/>
        <end position="209"/>
    </location>
</feature>
<proteinExistence type="inferred from homology"/>
<evidence type="ECO:0000256" key="1">
    <source>
        <dbReference type="ARBA" id="ARBA00004651"/>
    </source>
</evidence>
<evidence type="ECO:0000256" key="8">
    <source>
        <dbReference type="ARBA" id="ARBA00023251"/>
    </source>
</evidence>
<reference evidence="11 12" key="1">
    <citation type="submission" date="2020-08" db="EMBL/GenBank/DDBJ databases">
        <title>A Genomic Blueprint of the Chicken Gut Microbiome.</title>
        <authorList>
            <person name="Gilroy R."/>
            <person name="Ravi A."/>
            <person name="Getino M."/>
            <person name="Pursley I."/>
            <person name="Horton D.L."/>
            <person name="Alikhan N.-F."/>
            <person name="Baker D."/>
            <person name="Gharbi K."/>
            <person name="Hall N."/>
            <person name="Watson M."/>
            <person name="Adriaenssens E.M."/>
            <person name="Foster-Nyarko E."/>
            <person name="Jarju S."/>
            <person name="Secka A."/>
            <person name="Antonio M."/>
            <person name="Oren A."/>
            <person name="Chaudhuri R."/>
            <person name="La Ragione R.M."/>
            <person name="Hildebrand F."/>
            <person name="Pallen M.J."/>
        </authorList>
    </citation>
    <scope>NUCLEOTIDE SEQUENCE [LARGE SCALE GENOMIC DNA]</scope>
    <source>
        <strain evidence="11 12">Sa2CUA9</strain>
    </source>
</reference>
<comment type="subcellular location">
    <subcellularLocation>
        <location evidence="1 9">Cell membrane</location>
        <topology evidence="1 9">Multi-pass membrane protein</topology>
    </subcellularLocation>
</comment>
<organism evidence="11 12">
    <name type="scientific">Oerskovia merdavium</name>
    <dbReference type="NCBI Taxonomy" id="2762227"/>
    <lineage>
        <taxon>Bacteria</taxon>
        <taxon>Bacillati</taxon>
        <taxon>Actinomycetota</taxon>
        <taxon>Actinomycetes</taxon>
        <taxon>Micrococcales</taxon>
        <taxon>Cellulomonadaceae</taxon>
        <taxon>Oerskovia</taxon>
    </lineage>
</organism>
<dbReference type="InterPro" id="IPR000412">
    <property type="entry name" value="ABC_2_transport"/>
</dbReference>
<dbReference type="PANTHER" id="PTHR30294:SF38">
    <property type="entry name" value="TRANSPORT PERMEASE PROTEIN"/>
    <property type="match status" value="1"/>
</dbReference>
<dbReference type="Proteomes" id="UP000655570">
    <property type="component" value="Unassembled WGS sequence"/>
</dbReference>
<dbReference type="InterPro" id="IPR051449">
    <property type="entry name" value="ABC-2_transporter_component"/>
</dbReference>
<evidence type="ECO:0000256" key="7">
    <source>
        <dbReference type="ARBA" id="ARBA00023136"/>
    </source>
</evidence>
<feature type="transmembrane region" description="Helical" evidence="9">
    <location>
        <begin position="249"/>
        <end position="268"/>
    </location>
</feature>
<accession>A0ABR8U0Y1</accession>
<dbReference type="EMBL" id="JACSQF010000013">
    <property type="protein sequence ID" value="MBD7981682.1"/>
    <property type="molecule type" value="Genomic_DNA"/>
</dbReference>
<feature type="transmembrane region" description="Helical" evidence="9">
    <location>
        <begin position="54"/>
        <end position="72"/>
    </location>
</feature>
<evidence type="ECO:0000256" key="3">
    <source>
        <dbReference type="ARBA" id="ARBA00022448"/>
    </source>
</evidence>
<dbReference type="InterPro" id="IPR047817">
    <property type="entry name" value="ABC2_TM_bact-type"/>
</dbReference>
<dbReference type="InterPro" id="IPR013525">
    <property type="entry name" value="ABC2_TM"/>
</dbReference>
<evidence type="ECO:0000313" key="12">
    <source>
        <dbReference type="Proteomes" id="UP000655570"/>
    </source>
</evidence>
<evidence type="ECO:0000259" key="10">
    <source>
        <dbReference type="PROSITE" id="PS51012"/>
    </source>
</evidence>
<keyword evidence="12" id="KW-1185">Reference proteome</keyword>
<evidence type="ECO:0000256" key="5">
    <source>
        <dbReference type="ARBA" id="ARBA00022692"/>
    </source>
</evidence>
<feature type="transmembrane region" description="Helical" evidence="9">
    <location>
        <begin position="124"/>
        <end position="149"/>
    </location>
</feature>
<feature type="transmembrane region" description="Helical" evidence="9">
    <location>
        <begin position="84"/>
        <end position="103"/>
    </location>
</feature>
<name>A0ABR8U0Y1_9CELL</name>
<dbReference type="Pfam" id="PF01061">
    <property type="entry name" value="ABC2_membrane"/>
    <property type="match status" value="1"/>
</dbReference>
<evidence type="ECO:0000256" key="9">
    <source>
        <dbReference type="RuleBase" id="RU361157"/>
    </source>
</evidence>
<feature type="transmembrane region" description="Helical" evidence="9">
    <location>
        <begin position="161"/>
        <end position="183"/>
    </location>
</feature>
<dbReference type="PIRSF" id="PIRSF006648">
    <property type="entry name" value="DrrB"/>
    <property type="match status" value="1"/>
</dbReference>
<dbReference type="PROSITE" id="PS51012">
    <property type="entry name" value="ABC_TM2"/>
    <property type="match status" value="1"/>
</dbReference>
<keyword evidence="5 9" id="KW-0812">Transmembrane</keyword>
<evidence type="ECO:0000313" key="11">
    <source>
        <dbReference type="EMBL" id="MBD7981682.1"/>
    </source>
</evidence>
<sequence>MHDAREASTLAAGTAVDHEHAAAASRAPRALSPGLTFATAGRVLRQIRNDPRTIALLVVLPCVLLGLIAWMFDGTPVLDQFGPILVGLFPMIIMFLVTSVTTLRERQSGTLERLMTMPLGKGDFVGGYALAFALLATVQALVVVAFAVWVCGMDVAGPVGLVVLVAVLDAILGSCLGLAASALARSEFQAVQLMPVVLFPQLITCGLLMPRDEMPAVLEAISRVLPLTYGVSALQDVAAGGGFADVRGAVAVIVGFILGAIVLGTLTLRRRTA</sequence>
<dbReference type="PANTHER" id="PTHR30294">
    <property type="entry name" value="MEMBRANE COMPONENT OF ABC TRANSPORTER YHHJ-RELATED"/>
    <property type="match status" value="1"/>
</dbReference>
<keyword evidence="3 9" id="KW-0813">Transport</keyword>
<keyword evidence="7 9" id="KW-0472">Membrane</keyword>
<feature type="domain" description="ABC transmembrane type-2" evidence="10">
    <location>
        <begin position="44"/>
        <end position="271"/>
    </location>
</feature>
<protein>
    <recommendedName>
        <fullName evidence="9">Transport permease protein</fullName>
    </recommendedName>
</protein>
<comment type="similarity">
    <text evidence="2 9">Belongs to the ABC-2 integral membrane protein family.</text>
</comment>
<evidence type="ECO:0000256" key="6">
    <source>
        <dbReference type="ARBA" id="ARBA00022989"/>
    </source>
</evidence>
<evidence type="ECO:0000256" key="4">
    <source>
        <dbReference type="ARBA" id="ARBA00022475"/>
    </source>
</evidence>
<gene>
    <name evidence="11" type="ORF">H9641_13255</name>
</gene>